<dbReference type="AlphaFoldDB" id="A0A1J4J537"/>
<name>A0A1J4J537_9EUKA</name>
<dbReference type="GeneID" id="94831265"/>
<dbReference type="Proteomes" id="UP000179807">
    <property type="component" value="Unassembled WGS sequence"/>
</dbReference>
<dbReference type="VEuPathDB" id="TrichDB:TRFO_12319"/>
<gene>
    <name evidence="1" type="ORF">TRFO_12319</name>
</gene>
<dbReference type="EMBL" id="MLAK01001470">
    <property type="protein sequence ID" value="OHS92763.1"/>
    <property type="molecule type" value="Genomic_DNA"/>
</dbReference>
<sequence>MMQRSSLKSAAGNIKFTTIRSSPTKLPNAQLSVSVFENNKKEIVILPNPEKLENPNEHLAKADFEYVEIDDVMCFSKQAILAEAPIIEIVKSTKTDLDEIYVSTPPFDISNKSAKGNKIVNLVHPLQNRKRAIIPKIKILGIPDEW</sequence>
<proteinExistence type="predicted"/>
<keyword evidence="2" id="KW-1185">Reference proteome</keyword>
<protein>
    <submittedName>
        <fullName evidence="1">Uncharacterized protein</fullName>
    </submittedName>
</protein>
<comment type="caution">
    <text evidence="1">The sequence shown here is derived from an EMBL/GenBank/DDBJ whole genome shotgun (WGS) entry which is preliminary data.</text>
</comment>
<reference evidence="1" key="1">
    <citation type="submission" date="2016-10" db="EMBL/GenBank/DDBJ databases">
        <authorList>
            <person name="Benchimol M."/>
            <person name="Almeida L.G."/>
            <person name="Vasconcelos A.T."/>
            <person name="Perreira-Neves A."/>
            <person name="Rosa I.A."/>
            <person name="Tasca T."/>
            <person name="Bogo M.R."/>
            <person name="de Souza W."/>
        </authorList>
    </citation>
    <scope>NUCLEOTIDE SEQUENCE [LARGE SCALE GENOMIC DNA]</scope>
    <source>
        <strain evidence="1">K</strain>
    </source>
</reference>
<evidence type="ECO:0000313" key="1">
    <source>
        <dbReference type="EMBL" id="OHS92763.1"/>
    </source>
</evidence>
<organism evidence="1 2">
    <name type="scientific">Tritrichomonas foetus</name>
    <dbReference type="NCBI Taxonomy" id="1144522"/>
    <lineage>
        <taxon>Eukaryota</taxon>
        <taxon>Metamonada</taxon>
        <taxon>Parabasalia</taxon>
        <taxon>Tritrichomonadida</taxon>
        <taxon>Tritrichomonadidae</taxon>
        <taxon>Tritrichomonas</taxon>
    </lineage>
</organism>
<evidence type="ECO:0000313" key="2">
    <source>
        <dbReference type="Proteomes" id="UP000179807"/>
    </source>
</evidence>
<dbReference type="RefSeq" id="XP_068345900.1">
    <property type="nucleotide sequence ID" value="XM_068496561.1"/>
</dbReference>
<accession>A0A1J4J537</accession>